<dbReference type="RefSeq" id="WP_146018251.1">
    <property type="nucleotide sequence ID" value="NZ_CACRSS010000020.1"/>
</dbReference>
<dbReference type="AlphaFoldDB" id="A0A6N2UTZ7"/>
<dbReference type="OrthoDB" id="197889at2"/>
<accession>A0A6N2UTZ7</accession>
<organism evidence="1">
    <name type="scientific">Akkermansia muciniphila</name>
    <dbReference type="NCBI Taxonomy" id="239935"/>
    <lineage>
        <taxon>Bacteria</taxon>
        <taxon>Pseudomonadati</taxon>
        <taxon>Verrucomicrobiota</taxon>
        <taxon>Verrucomicrobiia</taxon>
        <taxon>Verrucomicrobiales</taxon>
        <taxon>Akkermansiaceae</taxon>
        <taxon>Akkermansia</taxon>
    </lineage>
</organism>
<proteinExistence type="predicted"/>
<name>A0A6N2UTZ7_9BACT</name>
<reference evidence="1" key="1">
    <citation type="submission" date="2019-11" db="EMBL/GenBank/DDBJ databases">
        <authorList>
            <person name="Feng L."/>
        </authorList>
    </citation>
    <scope>NUCLEOTIDE SEQUENCE</scope>
    <source>
        <strain evidence="1">AMuciniphilaLFYP55</strain>
    </source>
</reference>
<protein>
    <submittedName>
        <fullName evidence="1">Uncharacterized protein</fullName>
    </submittedName>
</protein>
<sequence>MATSQLIPQQQVDIQPNGTSRLYCDFISPGYNCRVWVDLAPFDQAPTVENNFADAWIRMLIFEMMHVGGRFEVKGAVSLTLLRNLEHFMEAWSQMHPEYLNVVDIKPDRIIDDRNAPVDDSAVALFSQGLDVTFALYRHASPHRKPRYDSLDVKACLLVQGGDRGLYEEPLFLRCYEKALSTIEELGITHLLRCGSNYPEIFPLDTFWNNQLNWGFHWQLVHLAALTGMASFWQRDYGNVLVGSTYPYSSGVVDFGSNFVTDPLLSSRRFRVYEEGWGFTRSQKAKLVSQWERGLRNLRVCWHSNPDQDNCGVCEKCFRTILNFKASGAFYLRDISLDEIRDKEIWNEHIFYEYQTILEDAEKWGTSQEPWAQALKERLSLGVYPAPKPLTFPQRMGKRIKHFLYYKKEDAASVRIKILGLRIYKRKKEGPLHQSRE</sequence>
<gene>
    <name evidence="1" type="ORF">AMLFYP55_01121</name>
</gene>
<evidence type="ECO:0000313" key="1">
    <source>
        <dbReference type="EMBL" id="VYT21554.1"/>
    </source>
</evidence>
<dbReference type="EMBL" id="CACRSS010000020">
    <property type="protein sequence ID" value="VYT21554.1"/>
    <property type="molecule type" value="Genomic_DNA"/>
</dbReference>